<sequence length="39" mass="4169">MGKSPDAFIITPQPFIQSLCPTRPGAARGVLGQCGFLHR</sequence>
<dbReference type="EMBL" id="CAKW01000048">
    <property type="protein sequence ID" value="CCJ71763.1"/>
    <property type="molecule type" value="Genomic_DNA"/>
</dbReference>
<accession>K7ZYP8</accession>
<evidence type="ECO:0000313" key="2">
    <source>
        <dbReference type="Proteomes" id="UP000009340"/>
    </source>
</evidence>
<comment type="caution">
    <text evidence="1">The sequence shown here is derived from an EMBL/GenBank/DDBJ whole genome shotgun (WGS) entry which is preliminary data.</text>
</comment>
<organism evidence="1 2">
    <name type="scientific">Cronobacter condimenti 1330</name>
    <dbReference type="NCBI Taxonomy" id="1073999"/>
    <lineage>
        <taxon>Bacteria</taxon>
        <taxon>Pseudomonadati</taxon>
        <taxon>Pseudomonadota</taxon>
        <taxon>Gammaproteobacteria</taxon>
        <taxon>Enterobacterales</taxon>
        <taxon>Enterobacteriaceae</taxon>
        <taxon>Cronobacter</taxon>
    </lineage>
</organism>
<reference evidence="1" key="1">
    <citation type="submission" date="2012-07" db="EMBL/GenBank/DDBJ databases">
        <authorList>
            <person name="Cummings C."/>
        </authorList>
    </citation>
    <scope>NUCLEOTIDE SEQUENCE</scope>
    <source>
        <strain evidence="1">1330</strain>
    </source>
</reference>
<dbReference type="AlphaFoldDB" id="K7ZYP8"/>
<dbReference type="Proteomes" id="UP000009340">
    <property type="component" value="Unassembled WGS sequence"/>
</dbReference>
<name>K7ZYP8_9ENTR</name>
<proteinExistence type="predicted"/>
<protein>
    <submittedName>
        <fullName evidence="1">Uncharacterized protein</fullName>
    </submittedName>
</protein>
<evidence type="ECO:0000313" key="1">
    <source>
        <dbReference type="EMBL" id="CCJ71763.1"/>
    </source>
</evidence>
<gene>
    <name evidence="1" type="ORF">BN137_1109</name>
</gene>